<feature type="binding site" evidence="7">
    <location>
        <position position="127"/>
    </location>
    <ligand>
        <name>Zn(2+)</name>
        <dbReference type="ChEBI" id="CHEBI:29105"/>
        <label>1</label>
    </ligand>
</feature>
<evidence type="ECO:0000256" key="6">
    <source>
        <dbReference type="ARBA" id="ARBA00022833"/>
    </source>
</evidence>
<dbReference type="GO" id="GO:0019243">
    <property type="term" value="P:methylglyoxal catabolic process to D-lactate via S-lactoyl-glutathione"/>
    <property type="evidence" value="ECO:0007669"/>
    <property type="project" value="UniProtKB-UniRule"/>
</dbReference>
<reference evidence="9" key="1">
    <citation type="submission" date="2022-11" db="EMBL/GenBank/DDBJ databases">
        <title>The whole genome sequencing of pests is an important tool to study the evolution of the plant-insect interaction and insecticide resistance.</title>
        <authorList>
            <person name="Kananovich Y."/>
        </authorList>
    </citation>
    <scope>NUCLEOTIDE SEQUENCE</scope>
    <source>
        <strain evidence="9">BSU_Mac_2017</strain>
    </source>
</reference>
<comment type="similarity">
    <text evidence="3 7">Belongs to the metallo-beta-lactamase superfamily. Glyoxalase II family.</text>
</comment>
<dbReference type="NCBIfam" id="TIGR03413">
    <property type="entry name" value="GSH_gloB"/>
    <property type="match status" value="1"/>
</dbReference>
<accession>A0AAJ5PTL3</accession>
<dbReference type="GO" id="GO:0004416">
    <property type="term" value="F:hydroxyacylglutathione hydrolase activity"/>
    <property type="evidence" value="ECO:0007669"/>
    <property type="project" value="UniProtKB-UniRule"/>
</dbReference>
<keyword evidence="5 7" id="KW-0378">Hydrolase</keyword>
<dbReference type="SUPFAM" id="SSF56281">
    <property type="entry name" value="Metallo-hydrolase/oxidoreductase"/>
    <property type="match status" value="1"/>
</dbReference>
<dbReference type="EMBL" id="CP113409">
    <property type="protein sequence ID" value="WAI12004.1"/>
    <property type="molecule type" value="Genomic_DNA"/>
</dbReference>
<dbReference type="Gene3D" id="3.60.15.10">
    <property type="entry name" value="Ribonuclease Z/Hydroxyacylglutathione hydrolase-like"/>
    <property type="match status" value="1"/>
</dbReference>
<comment type="subunit">
    <text evidence="7">Monomer.</text>
</comment>
<dbReference type="Proteomes" id="UP001163094">
    <property type="component" value="Chromosome"/>
</dbReference>
<evidence type="ECO:0000259" key="8">
    <source>
        <dbReference type="SMART" id="SM00849"/>
    </source>
</evidence>
<protein>
    <recommendedName>
        <fullName evidence="7">Hydroxyacylglutathione hydrolase</fullName>
        <ecNumber evidence="7">3.1.2.6</ecNumber>
    </recommendedName>
    <alternativeName>
        <fullName evidence="7">Glyoxalase II</fullName>
        <shortName evidence="7">Glx II</shortName>
    </alternativeName>
</protein>
<keyword evidence="6 7" id="KW-0862">Zinc</keyword>
<gene>
    <name evidence="7 9" type="primary">gloB</name>
    <name evidence="9" type="ORF">OW721_01260</name>
</gene>
<evidence type="ECO:0000256" key="3">
    <source>
        <dbReference type="ARBA" id="ARBA00006759"/>
    </source>
</evidence>
<dbReference type="CDD" id="cd07723">
    <property type="entry name" value="hydroxyacylglutathione_hydrolase_MBL-fold"/>
    <property type="match status" value="1"/>
</dbReference>
<comment type="pathway">
    <text evidence="2 7">Secondary metabolite metabolism; methylglyoxal degradation; (R)-lactate from methylglyoxal: step 2/2.</text>
</comment>
<feature type="binding site" evidence="7">
    <location>
        <position position="58"/>
    </location>
    <ligand>
        <name>Zn(2+)</name>
        <dbReference type="ChEBI" id="CHEBI:29105"/>
        <label>2</label>
    </ligand>
</feature>
<dbReference type="Pfam" id="PF00753">
    <property type="entry name" value="Lactamase_B"/>
    <property type="match status" value="1"/>
</dbReference>
<comment type="catalytic activity">
    <reaction evidence="1 7">
        <text>an S-(2-hydroxyacyl)glutathione + H2O = a 2-hydroxy carboxylate + glutathione + H(+)</text>
        <dbReference type="Rhea" id="RHEA:21864"/>
        <dbReference type="ChEBI" id="CHEBI:15377"/>
        <dbReference type="ChEBI" id="CHEBI:15378"/>
        <dbReference type="ChEBI" id="CHEBI:57925"/>
        <dbReference type="ChEBI" id="CHEBI:58896"/>
        <dbReference type="ChEBI" id="CHEBI:71261"/>
        <dbReference type="EC" id="3.1.2.6"/>
    </reaction>
</comment>
<feature type="domain" description="Metallo-beta-lactamase" evidence="8">
    <location>
        <begin position="11"/>
        <end position="165"/>
    </location>
</feature>
<comment type="function">
    <text evidence="7">Thiolesterase that catalyzes the hydrolysis of S-D-lactoyl-glutathione to form glutathione and D-lactic acid.</text>
</comment>
<dbReference type="InterPro" id="IPR032282">
    <property type="entry name" value="HAGH_C"/>
</dbReference>
<dbReference type="EC" id="3.1.2.6" evidence="7"/>
<comment type="cofactor">
    <cofactor evidence="7">
        <name>Zn(2+)</name>
        <dbReference type="ChEBI" id="CHEBI:29105"/>
    </cofactor>
    <text evidence="7">Binds 2 Zn(2+) ions per subunit.</text>
</comment>
<feature type="binding site" evidence="7">
    <location>
        <position position="55"/>
    </location>
    <ligand>
        <name>Zn(2+)</name>
        <dbReference type="ChEBI" id="CHEBI:29105"/>
        <label>1</label>
    </ligand>
</feature>
<proteinExistence type="inferred from homology"/>
<dbReference type="InterPro" id="IPR017782">
    <property type="entry name" value="Hydroxyacylglutathione_Hdrlase"/>
</dbReference>
<dbReference type="InterPro" id="IPR035680">
    <property type="entry name" value="Clx_II_MBL"/>
</dbReference>
<evidence type="ECO:0000256" key="7">
    <source>
        <dbReference type="HAMAP-Rule" id="MF_01374"/>
    </source>
</evidence>
<feature type="binding site" evidence="7">
    <location>
        <position position="127"/>
    </location>
    <ligand>
        <name>Zn(2+)</name>
        <dbReference type="ChEBI" id="CHEBI:29105"/>
        <label>2</label>
    </ligand>
</feature>
<dbReference type="GO" id="GO:0046872">
    <property type="term" value="F:metal ion binding"/>
    <property type="evidence" value="ECO:0007669"/>
    <property type="project" value="UniProtKB-KW"/>
</dbReference>
<feature type="binding site" evidence="7">
    <location>
        <position position="110"/>
    </location>
    <ligand>
        <name>Zn(2+)</name>
        <dbReference type="ChEBI" id="CHEBI:29105"/>
        <label>1</label>
    </ligand>
</feature>
<evidence type="ECO:0000256" key="2">
    <source>
        <dbReference type="ARBA" id="ARBA00004963"/>
    </source>
</evidence>
<sequence>MMLKKIPILVDNYVWILYNLQNFCIIIDPGVSEPIIKELERKKWQPVAILLTHDHIDHTGGVKKIIKHFPKINVFGPNETKRHGVNKIVNKGDKIFILNKIFHVFFTPGHTLGHVSYYSNPYIFCGDTLFSGGCGRVYENKHLEMYNSIKIISSLPNNTILCCSHEYTLSNLKFAMFFLPNDKSINLYFKQIKKRLNNFGKSSLPSFIIFEKKINLFLRTGEKCIKKSFGLKNNLNSFEVFVKLRLKKDLWS</sequence>
<feature type="binding site" evidence="7">
    <location>
        <position position="57"/>
    </location>
    <ligand>
        <name>Zn(2+)</name>
        <dbReference type="ChEBI" id="CHEBI:29105"/>
        <label>2</label>
    </ligand>
</feature>
<name>A0AAJ5PTL3_9GAMM</name>
<evidence type="ECO:0000313" key="10">
    <source>
        <dbReference type="Proteomes" id="UP001163094"/>
    </source>
</evidence>
<dbReference type="HAMAP" id="MF_01374">
    <property type="entry name" value="Glyoxalase_2"/>
    <property type="match status" value="1"/>
</dbReference>
<dbReference type="PANTHER" id="PTHR43705">
    <property type="entry name" value="HYDROXYACYLGLUTATHIONE HYDROLASE"/>
    <property type="match status" value="1"/>
</dbReference>
<keyword evidence="4 7" id="KW-0479">Metal-binding</keyword>
<dbReference type="InterPro" id="IPR001279">
    <property type="entry name" value="Metallo-B-lactamas"/>
</dbReference>
<evidence type="ECO:0000256" key="4">
    <source>
        <dbReference type="ARBA" id="ARBA00022723"/>
    </source>
</evidence>
<dbReference type="PANTHER" id="PTHR43705:SF1">
    <property type="entry name" value="HYDROXYACYLGLUTATHIONE HYDROLASE GLOB"/>
    <property type="match status" value="1"/>
</dbReference>
<dbReference type="AlphaFoldDB" id="A0AAJ5PTL3"/>
<dbReference type="InterPro" id="IPR036866">
    <property type="entry name" value="RibonucZ/Hydroxyglut_hydro"/>
</dbReference>
<evidence type="ECO:0000256" key="5">
    <source>
        <dbReference type="ARBA" id="ARBA00022801"/>
    </source>
</evidence>
<feature type="binding site" evidence="7">
    <location>
        <position position="53"/>
    </location>
    <ligand>
        <name>Zn(2+)</name>
        <dbReference type="ChEBI" id="CHEBI:29105"/>
        <label>1</label>
    </ligand>
</feature>
<evidence type="ECO:0000256" key="1">
    <source>
        <dbReference type="ARBA" id="ARBA00001623"/>
    </source>
</evidence>
<organism evidence="9 10">
    <name type="scientific">Buchnera aphidicola</name>
    <name type="common">Macrosiphum albifrons</name>
    <dbReference type="NCBI Taxonomy" id="2994844"/>
    <lineage>
        <taxon>Bacteria</taxon>
        <taxon>Pseudomonadati</taxon>
        <taxon>Pseudomonadota</taxon>
        <taxon>Gammaproteobacteria</taxon>
        <taxon>Enterobacterales</taxon>
        <taxon>Erwiniaceae</taxon>
        <taxon>Buchnera</taxon>
    </lineage>
</organism>
<feature type="binding site" evidence="7">
    <location>
        <position position="165"/>
    </location>
    <ligand>
        <name>Zn(2+)</name>
        <dbReference type="ChEBI" id="CHEBI:29105"/>
        <label>2</label>
    </ligand>
</feature>
<evidence type="ECO:0000313" key="9">
    <source>
        <dbReference type="EMBL" id="WAI12004.1"/>
    </source>
</evidence>
<dbReference type="InterPro" id="IPR050110">
    <property type="entry name" value="Glyoxalase_II_hydrolase"/>
</dbReference>
<dbReference type="Pfam" id="PF16123">
    <property type="entry name" value="HAGH_C"/>
    <property type="match status" value="1"/>
</dbReference>
<dbReference type="SMART" id="SM00849">
    <property type="entry name" value="Lactamase_B"/>
    <property type="match status" value="1"/>
</dbReference>